<gene>
    <name evidence="1" type="ORF">QVD17_07308</name>
</gene>
<evidence type="ECO:0000313" key="1">
    <source>
        <dbReference type="EMBL" id="KAK1441424.1"/>
    </source>
</evidence>
<protein>
    <recommendedName>
        <fullName evidence="3">F-box protein</fullName>
    </recommendedName>
</protein>
<organism evidence="1 2">
    <name type="scientific">Tagetes erecta</name>
    <name type="common">African marigold</name>
    <dbReference type="NCBI Taxonomy" id="13708"/>
    <lineage>
        <taxon>Eukaryota</taxon>
        <taxon>Viridiplantae</taxon>
        <taxon>Streptophyta</taxon>
        <taxon>Embryophyta</taxon>
        <taxon>Tracheophyta</taxon>
        <taxon>Spermatophyta</taxon>
        <taxon>Magnoliopsida</taxon>
        <taxon>eudicotyledons</taxon>
        <taxon>Gunneridae</taxon>
        <taxon>Pentapetalae</taxon>
        <taxon>asterids</taxon>
        <taxon>campanulids</taxon>
        <taxon>Asterales</taxon>
        <taxon>Asteraceae</taxon>
        <taxon>Asteroideae</taxon>
        <taxon>Heliantheae alliance</taxon>
        <taxon>Tageteae</taxon>
        <taxon>Tagetes</taxon>
    </lineage>
</organism>
<proteinExistence type="predicted"/>
<dbReference type="SUPFAM" id="SSF81383">
    <property type="entry name" value="F-box domain"/>
    <property type="match status" value="1"/>
</dbReference>
<dbReference type="InterPro" id="IPR036047">
    <property type="entry name" value="F-box-like_dom_sf"/>
</dbReference>
<reference evidence="1" key="1">
    <citation type="journal article" date="2023" name="bioRxiv">
        <title>Improved chromosome-level genome assembly for marigold (Tagetes erecta).</title>
        <authorList>
            <person name="Jiang F."/>
            <person name="Yuan L."/>
            <person name="Wang S."/>
            <person name="Wang H."/>
            <person name="Xu D."/>
            <person name="Wang A."/>
            <person name="Fan W."/>
        </authorList>
    </citation>
    <scope>NUCLEOTIDE SEQUENCE</scope>
    <source>
        <strain evidence="1">WSJ</strain>
        <tissue evidence="1">Leaf</tissue>
    </source>
</reference>
<dbReference type="PANTHER" id="PTHR33736:SF34">
    <property type="entry name" value="F-BOX-LIKE DOMAIN SUPERFAMILY PROTEIN"/>
    <property type="match status" value="1"/>
</dbReference>
<evidence type="ECO:0000313" key="2">
    <source>
        <dbReference type="Proteomes" id="UP001229421"/>
    </source>
</evidence>
<sequence length="401" mass="45382">MDMFTTTTNLDHLHPNIIQTHILPRLDGPSLSATSAASSYLKTLCSDDALWHQISQATWPSITHPRVADVISTFPSGYRSFFNDVFPTLITDVDPCNTRRFWSNPKLDCLCCNLDRSFHHTWPAQLISAVDIRYKNELIYSTVNFTQITSEFLSSAFCIFLNDESQEISRTIDLTVDEVAGADKPTLLHLKESLKLNWIIIDPIRKRACNLSSIKPVVSRQDWVTNETVLRYVTILPGCEPNEIVKCKIQVVLGVGEKGVGLYVKEVMVKLQGLNCVSLKGVEFMVVAEKALMEENRVRRSVVSDEERLKSYMLFKDIKREKNEWEEKRERRRELVIYFNYVAIFISGSGGRQSFGLGQVVAALVVGQRTYRNARGPIYDVSVVDVRQAGHVDWPGSSSVG</sequence>
<dbReference type="Proteomes" id="UP001229421">
    <property type="component" value="Unassembled WGS sequence"/>
</dbReference>
<dbReference type="PANTHER" id="PTHR33736">
    <property type="entry name" value="F-BOX PROTEIN-RELATED"/>
    <property type="match status" value="1"/>
</dbReference>
<keyword evidence="2" id="KW-1185">Reference proteome</keyword>
<dbReference type="InterPro" id="IPR045283">
    <property type="entry name" value="AT3G44326-like"/>
</dbReference>
<comment type="caution">
    <text evidence="1">The sequence shown here is derived from an EMBL/GenBank/DDBJ whole genome shotgun (WGS) entry which is preliminary data.</text>
</comment>
<name>A0AAD8PCI9_TARER</name>
<dbReference type="EMBL" id="JAUHHV010000001">
    <property type="protein sequence ID" value="KAK1441424.1"/>
    <property type="molecule type" value="Genomic_DNA"/>
</dbReference>
<accession>A0AAD8PCI9</accession>
<dbReference type="AlphaFoldDB" id="A0AAD8PCI9"/>
<evidence type="ECO:0008006" key="3">
    <source>
        <dbReference type="Google" id="ProtNLM"/>
    </source>
</evidence>